<feature type="coiled-coil region" evidence="1">
    <location>
        <begin position="34"/>
        <end position="68"/>
    </location>
</feature>
<sequence length="130" mass="14518">MSDVLGSIGHAIGLAKRLREISKNIEDAEFKNLLADLNLELADTKLALADIMEQNSQLKLKVNELKNSQGSNLSQLEFRDFAYYGANDDGPFCSACYETKNQQVRLSKVSGHFRTFGHHKCPSCQQYYGG</sequence>
<dbReference type="Proteomes" id="UP000240410">
    <property type="component" value="Unassembled WGS sequence"/>
</dbReference>
<organism evidence="2 3">
    <name type="scientific">Photobacterium leiognathi</name>
    <dbReference type="NCBI Taxonomy" id="553611"/>
    <lineage>
        <taxon>Bacteria</taxon>
        <taxon>Pseudomonadati</taxon>
        <taxon>Pseudomonadota</taxon>
        <taxon>Gammaproteobacteria</taxon>
        <taxon>Vibrionales</taxon>
        <taxon>Vibrionaceae</taxon>
        <taxon>Photobacterium</taxon>
    </lineage>
</organism>
<dbReference type="RefSeq" id="WP_045070024.1">
    <property type="nucleotide sequence ID" value="NZ_JZSL01000020.1"/>
</dbReference>
<gene>
    <name evidence="2" type="ORF">CTM89_15930</name>
</gene>
<proteinExistence type="predicted"/>
<dbReference type="AlphaFoldDB" id="A0A2T3M715"/>
<accession>A0A2T3M715</accession>
<evidence type="ECO:0000313" key="2">
    <source>
        <dbReference type="EMBL" id="PSV87908.1"/>
    </source>
</evidence>
<protein>
    <submittedName>
        <fullName evidence="2">Uncharacterized protein</fullName>
    </submittedName>
</protein>
<reference evidence="2 3" key="1">
    <citation type="submission" date="2018-03" db="EMBL/GenBank/DDBJ databases">
        <title>Whole genome sequencing of Histamine producing bacteria.</title>
        <authorList>
            <person name="Butler K."/>
        </authorList>
    </citation>
    <scope>NUCLEOTIDE SEQUENCE [LARGE SCALE GENOMIC DNA]</scope>
    <source>
        <strain evidence="2 3">ATCC 33979</strain>
    </source>
</reference>
<name>A0A2T3M715_PHOLE</name>
<comment type="caution">
    <text evidence="2">The sequence shown here is derived from an EMBL/GenBank/DDBJ whole genome shotgun (WGS) entry which is preliminary data.</text>
</comment>
<dbReference type="EMBL" id="PYOJ01000022">
    <property type="protein sequence ID" value="PSV87908.1"/>
    <property type="molecule type" value="Genomic_DNA"/>
</dbReference>
<evidence type="ECO:0000256" key="1">
    <source>
        <dbReference type="SAM" id="Coils"/>
    </source>
</evidence>
<keyword evidence="1" id="KW-0175">Coiled coil</keyword>
<dbReference type="OrthoDB" id="6119186at2"/>
<evidence type="ECO:0000313" key="3">
    <source>
        <dbReference type="Proteomes" id="UP000240410"/>
    </source>
</evidence>